<dbReference type="EMBL" id="ML996090">
    <property type="protein sequence ID" value="KAF2149964.1"/>
    <property type="molecule type" value="Genomic_DNA"/>
</dbReference>
<dbReference type="Gene3D" id="3.40.50.1820">
    <property type="entry name" value="alpha/beta hydrolase"/>
    <property type="match status" value="1"/>
</dbReference>
<evidence type="ECO:0000256" key="1">
    <source>
        <dbReference type="ARBA" id="ARBA00004173"/>
    </source>
</evidence>
<keyword evidence="4" id="KW-0256">Endoplasmic reticulum</keyword>
<keyword evidence="6" id="KW-0472">Membrane</keyword>
<proteinExistence type="predicted"/>
<dbReference type="SUPFAM" id="SSF53474">
    <property type="entry name" value="alpha/beta-Hydrolases"/>
    <property type="match status" value="1"/>
</dbReference>
<evidence type="ECO:0000256" key="2">
    <source>
        <dbReference type="ARBA" id="ARBA00004240"/>
    </source>
</evidence>
<dbReference type="PANTHER" id="PTHR48182">
    <property type="entry name" value="PROTEIN SERAC1"/>
    <property type="match status" value="1"/>
</dbReference>
<organism evidence="8 9">
    <name type="scientific">Myriangium duriaei CBS 260.36</name>
    <dbReference type="NCBI Taxonomy" id="1168546"/>
    <lineage>
        <taxon>Eukaryota</taxon>
        <taxon>Fungi</taxon>
        <taxon>Dikarya</taxon>
        <taxon>Ascomycota</taxon>
        <taxon>Pezizomycotina</taxon>
        <taxon>Dothideomycetes</taxon>
        <taxon>Dothideomycetidae</taxon>
        <taxon>Myriangiales</taxon>
        <taxon>Myriangiaceae</taxon>
        <taxon>Myriangium</taxon>
    </lineage>
</organism>
<evidence type="ECO:0000259" key="7">
    <source>
        <dbReference type="Pfam" id="PF12697"/>
    </source>
</evidence>
<evidence type="ECO:0000313" key="9">
    <source>
        <dbReference type="Proteomes" id="UP000799439"/>
    </source>
</evidence>
<feature type="domain" description="AB hydrolase-1" evidence="7">
    <location>
        <begin position="73"/>
        <end position="182"/>
    </location>
</feature>
<keyword evidence="9" id="KW-1185">Reference proteome</keyword>
<comment type="subcellular location">
    <subcellularLocation>
        <location evidence="2">Endoplasmic reticulum</location>
    </subcellularLocation>
    <subcellularLocation>
        <location evidence="3">Membrane</location>
    </subcellularLocation>
    <subcellularLocation>
        <location evidence="1">Mitochondrion</location>
    </subcellularLocation>
</comment>
<evidence type="ECO:0000313" key="8">
    <source>
        <dbReference type="EMBL" id="KAF2149964.1"/>
    </source>
</evidence>
<sequence>MVCTKDTVKPDGFNVWVDNPHAEVDIILVQGLDASPYYTWLWQETQTSSSKLRARYSSSDTKRNCFWNTELLPKHLPTAHIATYAYQTRWRSKDFATGLRECGERLLQYVQLDWMPKNRNRPIILVGHSFGGLVIQQALLIASHGIEHRSFKEAVSAILLLGVPMQGSTLASLGAWVEKMVGSHAGLMKTLTRDSPELRGLLADFHAAYNYLPITCFTERQLSTYGLVKTITVHDKSATILGKPEFFLDTDHSGLNKFSGDEDEDENFHRFIVRLKGYVTMMVDARKKKEGKYYVL</sequence>
<dbReference type="Pfam" id="PF12697">
    <property type="entry name" value="Abhydrolase_6"/>
    <property type="match status" value="1"/>
</dbReference>
<dbReference type="Proteomes" id="UP000799439">
    <property type="component" value="Unassembled WGS sequence"/>
</dbReference>
<keyword evidence="5" id="KW-0496">Mitochondrion</keyword>
<accession>A0A9P4IW80</accession>
<name>A0A9P4IW80_9PEZI</name>
<dbReference type="AlphaFoldDB" id="A0A9P4IW80"/>
<dbReference type="PANTHER" id="PTHR48182:SF2">
    <property type="entry name" value="PROTEIN SERAC1"/>
    <property type="match status" value="1"/>
</dbReference>
<dbReference type="InterPro" id="IPR029058">
    <property type="entry name" value="AB_hydrolase_fold"/>
</dbReference>
<comment type="caution">
    <text evidence="8">The sequence shown here is derived from an EMBL/GenBank/DDBJ whole genome shotgun (WGS) entry which is preliminary data.</text>
</comment>
<evidence type="ECO:0000256" key="4">
    <source>
        <dbReference type="ARBA" id="ARBA00022824"/>
    </source>
</evidence>
<dbReference type="InterPro" id="IPR000073">
    <property type="entry name" value="AB_hydrolase_1"/>
</dbReference>
<dbReference type="GO" id="GO:0005739">
    <property type="term" value="C:mitochondrion"/>
    <property type="evidence" value="ECO:0007669"/>
    <property type="project" value="UniProtKB-SubCell"/>
</dbReference>
<reference evidence="8" key="1">
    <citation type="journal article" date="2020" name="Stud. Mycol.">
        <title>101 Dothideomycetes genomes: a test case for predicting lifestyles and emergence of pathogens.</title>
        <authorList>
            <person name="Haridas S."/>
            <person name="Albert R."/>
            <person name="Binder M."/>
            <person name="Bloem J."/>
            <person name="Labutti K."/>
            <person name="Salamov A."/>
            <person name="Andreopoulos B."/>
            <person name="Baker S."/>
            <person name="Barry K."/>
            <person name="Bills G."/>
            <person name="Bluhm B."/>
            <person name="Cannon C."/>
            <person name="Castanera R."/>
            <person name="Culley D."/>
            <person name="Daum C."/>
            <person name="Ezra D."/>
            <person name="Gonzalez J."/>
            <person name="Henrissat B."/>
            <person name="Kuo A."/>
            <person name="Liang C."/>
            <person name="Lipzen A."/>
            <person name="Lutzoni F."/>
            <person name="Magnuson J."/>
            <person name="Mondo S."/>
            <person name="Nolan M."/>
            <person name="Ohm R."/>
            <person name="Pangilinan J."/>
            <person name="Park H.-J."/>
            <person name="Ramirez L."/>
            <person name="Alfaro M."/>
            <person name="Sun H."/>
            <person name="Tritt A."/>
            <person name="Yoshinaga Y."/>
            <person name="Zwiers L.-H."/>
            <person name="Turgeon B."/>
            <person name="Goodwin S."/>
            <person name="Spatafora J."/>
            <person name="Crous P."/>
            <person name="Grigoriev I."/>
        </authorList>
    </citation>
    <scope>NUCLEOTIDE SEQUENCE</scope>
    <source>
        <strain evidence="8">CBS 260.36</strain>
    </source>
</reference>
<dbReference type="InterPro" id="IPR052374">
    <property type="entry name" value="SERAC1"/>
</dbReference>
<evidence type="ECO:0000256" key="5">
    <source>
        <dbReference type="ARBA" id="ARBA00023128"/>
    </source>
</evidence>
<dbReference type="GO" id="GO:0016020">
    <property type="term" value="C:membrane"/>
    <property type="evidence" value="ECO:0007669"/>
    <property type="project" value="UniProtKB-SubCell"/>
</dbReference>
<evidence type="ECO:0000256" key="6">
    <source>
        <dbReference type="ARBA" id="ARBA00023136"/>
    </source>
</evidence>
<protein>
    <recommendedName>
        <fullName evidence="7">AB hydrolase-1 domain-containing protein</fullName>
    </recommendedName>
</protein>
<evidence type="ECO:0000256" key="3">
    <source>
        <dbReference type="ARBA" id="ARBA00004370"/>
    </source>
</evidence>
<dbReference type="OrthoDB" id="1658288at2759"/>
<gene>
    <name evidence="8" type="ORF">K461DRAFT_296368</name>
</gene>
<dbReference type="GO" id="GO:0005783">
    <property type="term" value="C:endoplasmic reticulum"/>
    <property type="evidence" value="ECO:0007669"/>
    <property type="project" value="UniProtKB-SubCell"/>
</dbReference>